<dbReference type="Proteomes" id="UP000215335">
    <property type="component" value="Unassembled WGS sequence"/>
</dbReference>
<name>A0A232F618_9HYME</name>
<comment type="caution">
    <text evidence="1">The sequence shown here is derived from an EMBL/GenBank/DDBJ whole genome shotgun (WGS) entry which is preliminary data.</text>
</comment>
<dbReference type="EMBL" id="NNAY01000826">
    <property type="protein sequence ID" value="OXU26306.1"/>
    <property type="molecule type" value="Genomic_DNA"/>
</dbReference>
<gene>
    <name evidence="1" type="ORF">TSAR_012446</name>
</gene>
<evidence type="ECO:0000313" key="2">
    <source>
        <dbReference type="Proteomes" id="UP000215335"/>
    </source>
</evidence>
<protein>
    <submittedName>
        <fullName evidence="1">Uncharacterized protein</fullName>
    </submittedName>
</protein>
<dbReference type="AlphaFoldDB" id="A0A232F618"/>
<organism evidence="1 2">
    <name type="scientific">Trichomalopsis sarcophagae</name>
    <dbReference type="NCBI Taxonomy" id="543379"/>
    <lineage>
        <taxon>Eukaryota</taxon>
        <taxon>Metazoa</taxon>
        <taxon>Ecdysozoa</taxon>
        <taxon>Arthropoda</taxon>
        <taxon>Hexapoda</taxon>
        <taxon>Insecta</taxon>
        <taxon>Pterygota</taxon>
        <taxon>Neoptera</taxon>
        <taxon>Endopterygota</taxon>
        <taxon>Hymenoptera</taxon>
        <taxon>Apocrita</taxon>
        <taxon>Proctotrupomorpha</taxon>
        <taxon>Chalcidoidea</taxon>
        <taxon>Pteromalidae</taxon>
        <taxon>Pteromalinae</taxon>
        <taxon>Trichomalopsis</taxon>
    </lineage>
</organism>
<proteinExistence type="predicted"/>
<reference evidence="1 2" key="1">
    <citation type="journal article" date="2017" name="Curr. Biol.">
        <title>The Evolution of Venom by Co-option of Single-Copy Genes.</title>
        <authorList>
            <person name="Martinson E.O."/>
            <person name="Mrinalini"/>
            <person name="Kelkar Y.D."/>
            <person name="Chang C.H."/>
            <person name="Werren J.H."/>
        </authorList>
    </citation>
    <scope>NUCLEOTIDE SEQUENCE [LARGE SCALE GENOMIC DNA]</scope>
    <source>
        <strain evidence="1 2">Alberta</strain>
        <tissue evidence="1">Whole body</tissue>
    </source>
</reference>
<sequence>MAIYIGPLICSVVNSHVTDLINSSENTPLVGSETCKQFDQLPILLSSGSIIKLIDVIALENSKGESIAHATHNALLEWGCTEIVQAKCCATTNSNFIPIVYFPAVNGADIPIFKRFQNYWNAIQTAEINNGLKNLEPFLLA</sequence>
<keyword evidence="2" id="KW-1185">Reference proteome</keyword>
<accession>A0A232F618</accession>
<evidence type="ECO:0000313" key="1">
    <source>
        <dbReference type="EMBL" id="OXU26306.1"/>
    </source>
</evidence>